<gene>
    <name evidence="2" type="ORF">B5E91_05560</name>
</gene>
<dbReference type="AlphaFoldDB" id="A0A1Y4QJM2"/>
<dbReference type="SMART" id="SM00471">
    <property type="entry name" value="HDc"/>
    <property type="match status" value="1"/>
</dbReference>
<dbReference type="InterPro" id="IPR006674">
    <property type="entry name" value="HD_domain"/>
</dbReference>
<dbReference type="Gene3D" id="1.10.3210.10">
    <property type="entry name" value="Hypothetical protein af1432"/>
    <property type="match status" value="1"/>
</dbReference>
<proteinExistence type="predicted"/>
<comment type="caution">
    <text evidence="2">The sequence shown here is derived from an EMBL/GenBank/DDBJ whole genome shotgun (WGS) entry which is preliminary data.</text>
</comment>
<accession>A0A1Y4QJM2</accession>
<sequence>MKRYYFIKEIINDILIKNNGLEHSANVANMACLLAKLKSLDLELAAIIGICHDLATYKFKSSFDHANRSSMLAREILADSNLFNHDEIILITTAIKNHSFKDRIDDEYSELIKDADLLVQYLNEPNAFFSKEKQRRLNNIFKTFNK</sequence>
<dbReference type="InterPro" id="IPR003607">
    <property type="entry name" value="HD/PDEase_dom"/>
</dbReference>
<evidence type="ECO:0000313" key="3">
    <source>
        <dbReference type="Proteomes" id="UP000196258"/>
    </source>
</evidence>
<dbReference type="Proteomes" id="UP000196258">
    <property type="component" value="Unassembled WGS sequence"/>
</dbReference>
<evidence type="ECO:0000313" key="2">
    <source>
        <dbReference type="EMBL" id="OUQ05486.1"/>
    </source>
</evidence>
<protein>
    <submittedName>
        <fullName evidence="2">HD domain-containing protein</fullName>
    </submittedName>
</protein>
<dbReference type="EMBL" id="NFLB01000005">
    <property type="protein sequence ID" value="OUQ05486.1"/>
    <property type="molecule type" value="Genomic_DNA"/>
</dbReference>
<dbReference type="Pfam" id="PF01966">
    <property type="entry name" value="HD"/>
    <property type="match status" value="1"/>
</dbReference>
<feature type="domain" description="HD" evidence="1">
    <location>
        <begin position="20"/>
        <end position="121"/>
    </location>
</feature>
<dbReference type="SUPFAM" id="SSF109604">
    <property type="entry name" value="HD-domain/PDEase-like"/>
    <property type="match status" value="1"/>
</dbReference>
<reference evidence="3" key="1">
    <citation type="submission" date="2017-04" db="EMBL/GenBank/DDBJ databases">
        <title>Function of individual gut microbiota members based on whole genome sequencing of pure cultures obtained from chicken caecum.</title>
        <authorList>
            <person name="Medvecky M."/>
            <person name="Cejkova D."/>
            <person name="Polansky O."/>
            <person name="Karasova D."/>
            <person name="Kubasova T."/>
            <person name="Cizek A."/>
            <person name="Rychlik I."/>
        </authorList>
    </citation>
    <scope>NUCLEOTIDE SEQUENCE [LARGE SCALE GENOMIC DNA]</scope>
    <source>
        <strain evidence="3">An149</strain>
    </source>
</reference>
<dbReference type="CDD" id="cd00077">
    <property type="entry name" value="HDc"/>
    <property type="match status" value="1"/>
</dbReference>
<name>A0A1Y4QJM2_9FIRM</name>
<organism evidence="2 3">
    <name type="scientific">Thomasclavelia spiroformis</name>
    <dbReference type="NCBI Taxonomy" id="29348"/>
    <lineage>
        <taxon>Bacteria</taxon>
        <taxon>Bacillati</taxon>
        <taxon>Bacillota</taxon>
        <taxon>Erysipelotrichia</taxon>
        <taxon>Erysipelotrichales</taxon>
        <taxon>Coprobacillaceae</taxon>
        <taxon>Thomasclavelia</taxon>
    </lineage>
</organism>
<evidence type="ECO:0000259" key="1">
    <source>
        <dbReference type="PROSITE" id="PS51831"/>
    </source>
</evidence>
<dbReference type="PROSITE" id="PS51831">
    <property type="entry name" value="HD"/>
    <property type="match status" value="1"/>
</dbReference>
<dbReference type="RefSeq" id="WP_087255912.1">
    <property type="nucleotide sequence ID" value="NZ_NFLB01000005.1"/>
</dbReference>